<dbReference type="PANTHER" id="PTHR31025">
    <property type="entry name" value="SI:CH211-196P9.1-RELATED"/>
    <property type="match status" value="1"/>
</dbReference>
<reference evidence="2" key="2">
    <citation type="journal article" date="2023" name="BMC Genomics">
        <title>Pest status, molecular evolution, and epigenetic factors derived from the genome assembly of Frankliniella fusca, a thysanopteran phytovirus vector.</title>
        <authorList>
            <person name="Catto M.A."/>
            <person name="Labadie P.E."/>
            <person name="Jacobson A.L."/>
            <person name="Kennedy G.G."/>
            <person name="Srinivasan R."/>
            <person name="Hunt B.G."/>
        </authorList>
    </citation>
    <scope>NUCLEOTIDE SEQUENCE</scope>
    <source>
        <strain evidence="2">PL_HMW_Pooled</strain>
    </source>
</reference>
<feature type="non-terminal residue" evidence="2">
    <location>
        <position position="625"/>
    </location>
</feature>
<feature type="compositionally biased region" description="Basic and acidic residues" evidence="1">
    <location>
        <begin position="182"/>
        <end position="193"/>
    </location>
</feature>
<feature type="compositionally biased region" description="Basic and acidic residues" evidence="1">
    <location>
        <begin position="11"/>
        <end position="24"/>
    </location>
</feature>
<dbReference type="PANTHER" id="PTHR31025:SF9">
    <property type="entry name" value="SI:DKEY-286J15.1"/>
    <property type="match status" value="1"/>
</dbReference>
<dbReference type="Proteomes" id="UP001219518">
    <property type="component" value="Unassembled WGS sequence"/>
</dbReference>
<feature type="region of interest" description="Disordered" evidence="1">
    <location>
        <begin position="351"/>
        <end position="373"/>
    </location>
</feature>
<evidence type="ECO:0000313" key="2">
    <source>
        <dbReference type="EMBL" id="KAK3924487.1"/>
    </source>
</evidence>
<organism evidence="2 3">
    <name type="scientific">Frankliniella fusca</name>
    <dbReference type="NCBI Taxonomy" id="407009"/>
    <lineage>
        <taxon>Eukaryota</taxon>
        <taxon>Metazoa</taxon>
        <taxon>Ecdysozoa</taxon>
        <taxon>Arthropoda</taxon>
        <taxon>Hexapoda</taxon>
        <taxon>Insecta</taxon>
        <taxon>Pterygota</taxon>
        <taxon>Neoptera</taxon>
        <taxon>Paraneoptera</taxon>
        <taxon>Thysanoptera</taxon>
        <taxon>Terebrantia</taxon>
        <taxon>Thripoidea</taxon>
        <taxon>Thripidae</taxon>
        <taxon>Frankliniella</taxon>
    </lineage>
</organism>
<feature type="compositionally biased region" description="Basic and acidic residues" evidence="1">
    <location>
        <begin position="165"/>
        <end position="175"/>
    </location>
</feature>
<dbReference type="AlphaFoldDB" id="A0AAE1LNG6"/>
<feature type="region of interest" description="Disordered" evidence="1">
    <location>
        <begin position="134"/>
        <end position="207"/>
    </location>
</feature>
<feature type="compositionally biased region" description="Polar residues" evidence="1">
    <location>
        <begin position="360"/>
        <end position="372"/>
    </location>
</feature>
<gene>
    <name evidence="2" type="ORF">KUF71_012510</name>
</gene>
<dbReference type="EMBL" id="JAHWGI010001187">
    <property type="protein sequence ID" value="KAK3924487.1"/>
    <property type="molecule type" value="Genomic_DNA"/>
</dbReference>
<feature type="compositionally biased region" description="Acidic residues" evidence="1">
    <location>
        <begin position="81"/>
        <end position="93"/>
    </location>
</feature>
<evidence type="ECO:0000313" key="3">
    <source>
        <dbReference type="Proteomes" id="UP001219518"/>
    </source>
</evidence>
<comment type="caution">
    <text evidence="2">The sequence shown here is derived from an EMBL/GenBank/DDBJ whole genome shotgun (WGS) entry which is preliminary data.</text>
</comment>
<accession>A0AAE1LNG6</accession>
<keyword evidence="3" id="KW-1185">Reference proteome</keyword>
<protein>
    <submittedName>
        <fullName evidence="2">Halomucin</fullName>
    </submittedName>
</protein>
<evidence type="ECO:0000256" key="1">
    <source>
        <dbReference type="SAM" id="MobiDB-lite"/>
    </source>
</evidence>
<feature type="compositionally biased region" description="Basic and acidic residues" evidence="1">
    <location>
        <begin position="71"/>
        <end position="80"/>
    </location>
</feature>
<feature type="compositionally biased region" description="Polar residues" evidence="1">
    <location>
        <begin position="194"/>
        <end position="205"/>
    </location>
</feature>
<sequence length="625" mass="72245">EDDSSSSKLPSFHENDNQSEKSTESNDSDSDTNKNDNRKRKKSFDFDSNDEEESNRKRKRSLDFNSDDEEKGNRERKSTSDNDDSDQESDDEKFTDLKQYFTSTEWKELDDYDKNFNLSLLKNYKSMVAYAVKENKPTKNISKPFFMEPKPSTNKVVCEKTQASRKRDKEKVEKSKSRKNKDKIEQASGKNKENNPNSSVSQSTRRVPFVKKKKISAVSCYGPNDMPESEYLETLREYDVEAVLEDAGDKLEKVRKELQTKGIVYGNDRKLLIRTLTRYLMFESVKDHKEITQLHKEGLAASICKAWPQFQDESATKYSWHMLFYRKKNSGFIANCVQNIYRSFDSSEKRRPRKAKISEKPSSVNAGASTSDDAFDPFKEHRWLSLKQANKHTRDDILDGMEETFPARRNWITQKKPSVTEILQAYVHFESMAGEVIDREFSLMYPGKSSCLLKGFDVLSANVKKIFTLKEIEGLNCEDLQVLVAIAENLPKPNVLRRKGRSQEPTKAKIEELIVKFPRGTSFKSVIESKRKEAKGKPVQPYLLAYVPEETITNLWIVCDSATIEIGSTFLKGLDLLFKAYFIFNVEYPHAWTYVFQFIENGIFKLDEEALFNNGRELLRRLSSA</sequence>
<feature type="region of interest" description="Disordered" evidence="1">
    <location>
        <begin position="1"/>
        <end position="96"/>
    </location>
</feature>
<proteinExistence type="predicted"/>
<reference evidence="2" key="1">
    <citation type="submission" date="2021-07" db="EMBL/GenBank/DDBJ databases">
        <authorList>
            <person name="Catto M.A."/>
            <person name="Jacobson A."/>
            <person name="Kennedy G."/>
            <person name="Labadie P."/>
            <person name="Hunt B.G."/>
            <person name="Srinivasan R."/>
        </authorList>
    </citation>
    <scope>NUCLEOTIDE SEQUENCE</scope>
    <source>
        <strain evidence="2">PL_HMW_Pooled</strain>
        <tissue evidence="2">Head</tissue>
    </source>
</reference>
<name>A0AAE1LNG6_9NEOP</name>